<feature type="domain" description="Histidine kinase/HSP90-like ATPase" evidence="12">
    <location>
        <begin position="328"/>
        <end position="427"/>
    </location>
</feature>
<keyword evidence="9" id="KW-1133">Transmembrane helix</keyword>
<feature type="domain" description="PocR" evidence="14">
    <location>
        <begin position="25"/>
        <end position="189"/>
    </location>
</feature>
<dbReference type="Gene3D" id="3.30.565.10">
    <property type="entry name" value="Histidine kinase-like ATPase, C-terminal domain"/>
    <property type="match status" value="1"/>
</dbReference>
<dbReference type="InterPro" id="IPR010559">
    <property type="entry name" value="Sig_transdc_His_kin_internal"/>
</dbReference>
<evidence type="ECO:0000256" key="9">
    <source>
        <dbReference type="ARBA" id="ARBA00022989"/>
    </source>
</evidence>
<evidence type="ECO:0000256" key="10">
    <source>
        <dbReference type="ARBA" id="ARBA00023012"/>
    </source>
</evidence>
<comment type="subcellular location">
    <subcellularLocation>
        <location evidence="1">Cell membrane</location>
        <topology evidence="1">Multi-pass membrane protein</topology>
    </subcellularLocation>
</comment>
<dbReference type="KEGG" id="lng:BSQ50_09350"/>
<keyword evidence="3" id="KW-0597">Phosphoprotein</keyword>
<dbReference type="PANTHER" id="PTHR34220:SF11">
    <property type="entry name" value="SENSOR PROTEIN KINASE HPTS"/>
    <property type="match status" value="1"/>
</dbReference>
<keyword evidence="4" id="KW-0808">Transferase</keyword>
<keyword evidence="6" id="KW-0547">Nucleotide-binding</keyword>
<protein>
    <recommendedName>
        <fullName evidence="17">Histidine kinase</fullName>
    </recommendedName>
</protein>
<keyword evidence="11" id="KW-0472">Membrane</keyword>
<evidence type="ECO:0000256" key="8">
    <source>
        <dbReference type="ARBA" id="ARBA00022840"/>
    </source>
</evidence>
<evidence type="ECO:0000259" key="14">
    <source>
        <dbReference type="Pfam" id="PF10114"/>
    </source>
</evidence>
<evidence type="ECO:0000256" key="1">
    <source>
        <dbReference type="ARBA" id="ARBA00004651"/>
    </source>
</evidence>
<organism evidence="15 16">
    <name type="scientific">Liquorilactobacillus nagelii</name>
    <dbReference type="NCBI Taxonomy" id="82688"/>
    <lineage>
        <taxon>Bacteria</taxon>
        <taxon>Bacillati</taxon>
        <taxon>Bacillota</taxon>
        <taxon>Bacilli</taxon>
        <taxon>Lactobacillales</taxon>
        <taxon>Lactobacillaceae</taxon>
        <taxon>Liquorilactobacillus</taxon>
    </lineage>
</organism>
<dbReference type="InterPro" id="IPR050640">
    <property type="entry name" value="Bact_2-comp_sensor_kinase"/>
</dbReference>
<evidence type="ECO:0000259" key="12">
    <source>
        <dbReference type="Pfam" id="PF02518"/>
    </source>
</evidence>
<evidence type="ECO:0000256" key="11">
    <source>
        <dbReference type="ARBA" id="ARBA00023136"/>
    </source>
</evidence>
<keyword evidence="10" id="KW-0902">Two-component regulatory system</keyword>
<dbReference type="GO" id="GO:0005524">
    <property type="term" value="F:ATP binding"/>
    <property type="evidence" value="ECO:0007669"/>
    <property type="project" value="UniProtKB-KW"/>
</dbReference>
<dbReference type="Proteomes" id="UP000324497">
    <property type="component" value="Chromosome"/>
</dbReference>
<dbReference type="EMBL" id="CP018180">
    <property type="protein sequence ID" value="AUJ32721.1"/>
    <property type="molecule type" value="Genomic_DNA"/>
</dbReference>
<evidence type="ECO:0000256" key="2">
    <source>
        <dbReference type="ARBA" id="ARBA00022475"/>
    </source>
</evidence>
<dbReference type="AlphaFoldDB" id="A0A3Q8CZU5"/>
<evidence type="ECO:0000256" key="5">
    <source>
        <dbReference type="ARBA" id="ARBA00022692"/>
    </source>
</evidence>
<evidence type="ECO:0000256" key="7">
    <source>
        <dbReference type="ARBA" id="ARBA00022777"/>
    </source>
</evidence>
<dbReference type="PANTHER" id="PTHR34220">
    <property type="entry name" value="SENSOR HISTIDINE KINASE YPDA"/>
    <property type="match status" value="1"/>
</dbReference>
<evidence type="ECO:0000313" key="15">
    <source>
        <dbReference type="EMBL" id="AUJ32721.1"/>
    </source>
</evidence>
<proteinExistence type="predicted"/>
<name>A0A3Q8CZU5_9LACO</name>
<dbReference type="InterPro" id="IPR003594">
    <property type="entry name" value="HATPase_dom"/>
</dbReference>
<reference evidence="15 16" key="1">
    <citation type="submission" date="2016-11" db="EMBL/GenBank/DDBJ databases">
        <title>Interaction between Lactobacillus species and yeast in water kefir.</title>
        <authorList>
            <person name="Behr J."/>
            <person name="Xu D."/>
            <person name="Vogel R.F."/>
        </authorList>
    </citation>
    <scope>NUCLEOTIDE SEQUENCE [LARGE SCALE GENOMIC DNA]</scope>
    <source>
        <strain evidence="15 16">TMW 1.1827</strain>
    </source>
</reference>
<keyword evidence="2" id="KW-1003">Cell membrane</keyword>
<keyword evidence="7" id="KW-0418">Kinase</keyword>
<accession>A0A3Q8CZU5</accession>
<sequence>MTILEKQQQEKAKLIKVLSETGMKDIIDIDALQKMQDNIAEISGISIVAVDAKGTPITKETSFTSFCKLRRTIDECRSNCFFSDAYGGLKAAMKNTPYIYKCPAGLVDCAVPINIYGIYLGAILMGQVRCETKSIKGLENVKNFTLEDINEAKTSALYDEYKKTKIVKLERLKLVANMFHLIIDEMIEKKVEELYRKRIEQERDDLKSEVKKMAARQNISKTSIKYNNQSIDLRNRFLTNIMNSLGNLSIIEGAYKTNEMTCLFSKMLQYNFGTHANFVSLEKELDNVKNYLRIQQICSANKFDYELKYSCSLKNKFIPYFSIYIFAENSILHGFDKIDYKGKLKISIFEDEKDYFVQIEDNGSGMDPKKFKAFFKKDVDSINTNDYELSIQSFRKRIISLFGKGYDIKIQSKYEEGFRTLIKIPLAIEGIKVNG</sequence>
<dbReference type="SUPFAM" id="SSF55874">
    <property type="entry name" value="ATPase domain of HSP90 chaperone/DNA topoisomerase II/histidine kinase"/>
    <property type="match status" value="1"/>
</dbReference>
<dbReference type="GO" id="GO:0000155">
    <property type="term" value="F:phosphorelay sensor kinase activity"/>
    <property type="evidence" value="ECO:0007669"/>
    <property type="project" value="InterPro"/>
</dbReference>
<feature type="domain" description="Signal transduction histidine kinase internal region" evidence="13">
    <location>
        <begin position="235"/>
        <end position="302"/>
    </location>
</feature>
<dbReference type="GO" id="GO:0005886">
    <property type="term" value="C:plasma membrane"/>
    <property type="evidence" value="ECO:0007669"/>
    <property type="project" value="UniProtKB-SubCell"/>
</dbReference>
<evidence type="ECO:0000256" key="6">
    <source>
        <dbReference type="ARBA" id="ARBA00022741"/>
    </source>
</evidence>
<keyword evidence="16" id="KW-1185">Reference proteome</keyword>
<evidence type="ECO:0000256" key="3">
    <source>
        <dbReference type="ARBA" id="ARBA00022553"/>
    </source>
</evidence>
<dbReference type="InterPro" id="IPR018771">
    <property type="entry name" value="PocR_dom"/>
</dbReference>
<evidence type="ECO:0008006" key="17">
    <source>
        <dbReference type="Google" id="ProtNLM"/>
    </source>
</evidence>
<keyword evidence="5" id="KW-0812">Transmembrane</keyword>
<gene>
    <name evidence="15" type="ORF">BSQ50_09350</name>
</gene>
<evidence type="ECO:0000259" key="13">
    <source>
        <dbReference type="Pfam" id="PF06580"/>
    </source>
</evidence>
<dbReference type="Pfam" id="PF02518">
    <property type="entry name" value="HATPase_c"/>
    <property type="match status" value="1"/>
</dbReference>
<keyword evidence="8" id="KW-0067">ATP-binding</keyword>
<dbReference type="RefSeq" id="WP_187343734.1">
    <property type="nucleotide sequence ID" value="NZ_CP018180.1"/>
</dbReference>
<evidence type="ECO:0000313" key="16">
    <source>
        <dbReference type="Proteomes" id="UP000324497"/>
    </source>
</evidence>
<dbReference type="InterPro" id="IPR036890">
    <property type="entry name" value="HATPase_C_sf"/>
</dbReference>
<dbReference type="Pfam" id="PF06580">
    <property type="entry name" value="His_kinase"/>
    <property type="match status" value="1"/>
</dbReference>
<evidence type="ECO:0000256" key="4">
    <source>
        <dbReference type="ARBA" id="ARBA00022679"/>
    </source>
</evidence>
<dbReference type="Pfam" id="PF10114">
    <property type="entry name" value="PocR"/>
    <property type="match status" value="1"/>
</dbReference>